<dbReference type="InterPro" id="IPR015421">
    <property type="entry name" value="PyrdxlP-dep_Trfase_major"/>
</dbReference>
<keyword evidence="3" id="KW-0805">Transcription regulation</keyword>
<dbReference type="GO" id="GO:0030170">
    <property type="term" value="F:pyridoxal phosphate binding"/>
    <property type="evidence" value="ECO:0007669"/>
    <property type="project" value="InterPro"/>
</dbReference>
<sequence length="510" mass="57496">MQAESSHVGRAHDKPMWYQLIRLDSDDDQSLQAQLRQALVKAILDSRIPVDIPLPSSRELSRQLGVARNTVVLAYQHLIDEHYLISHERRGYFVNPEILDGRVDTPRPAEGAALLDGELANHDQGPEVVLDVLDRRSINRPLNWRQFEFPFIYGQTDSSLFPVNDWREACRLSLRVDAISRWTQDRVDHDDDLLIEQIHTRVLPRRGVWADKDEILITTGAQNALFLIAQLLLNSESTVGLEDPCYVDARNIFRLFTEHKVLFPVGEQGVVTDERLGGCKMIYVTPSHQCPTTATMPLESRKKLLSEAALHDVTIVEDDYESELNFVGKPTPALKSLDTEHRVIYVGSLSKTLAPGLRVGFMVGPKKFIRQARALRRLMYRHPPTNNQRTVAHFLSLGHHDSALLRLTQSFKARWQVMEQALKRHEVFSASTPTFGGSSFWVQLPANVSAQELEVLAAENGIVINAGDHYFASREGPGNFCRLGFSSIPEDRIDAGIDRLAGLVRQLAEA</sequence>
<evidence type="ECO:0000256" key="4">
    <source>
        <dbReference type="ARBA" id="ARBA00023125"/>
    </source>
</evidence>
<evidence type="ECO:0000256" key="5">
    <source>
        <dbReference type="ARBA" id="ARBA00023163"/>
    </source>
</evidence>
<organism evidence="7 8">
    <name type="scientific">Granulosicoccus antarcticus IMCC3135</name>
    <dbReference type="NCBI Taxonomy" id="1192854"/>
    <lineage>
        <taxon>Bacteria</taxon>
        <taxon>Pseudomonadati</taxon>
        <taxon>Pseudomonadota</taxon>
        <taxon>Gammaproteobacteria</taxon>
        <taxon>Chromatiales</taxon>
        <taxon>Granulosicoccaceae</taxon>
        <taxon>Granulosicoccus</taxon>
    </lineage>
</organism>
<dbReference type="PANTHER" id="PTHR46577">
    <property type="entry name" value="HTH-TYPE TRANSCRIPTIONAL REGULATORY PROTEIN GABR"/>
    <property type="match status" value="1"/>
</dbReference>
<dbReference type="Proteomes" id="UP000250079">
    <property type="component" value="Chromosome"/>
</dbReference>
<dbReference type="SMART" id="SM00345">
    <property type="entry name" value="HTH_GNTR"/>
    <property type="match status" value="1"/>
</dbReference>
<evidence type="ECO:0000313" key="8">
    <source>
        <dbReference type="Proteomes" id="UP000250079"/>
    </source>
</evidence>
<dbReference type="PANTHER" id="PTHR46577:SF1">
    <property type="entry name" value="HTH-TYPE TRANSCRIPTIONAL REGULATORY PROTEIN GABR"/>
    <property type="match status" value="1"/>
</dbReference>
<keyword evidence="2" id="KW-0663">Pyridoxal phosphate</keyword>
<protein>
    <submittedName>
        <fullName evidence="7">HTH-type transcriptional regulator TauR</fullName>
    </submittedName>
</protein>
<evidence type="ECO:0000256" key="3">
    <source>
        <dbReference type="ARBA" id="ARBA00023015"/>
    </source>
</evidence>
<dbReference type="EMBL" id="CP018632">
    <property type="protein sequence ID" value="ASJ75630.1"/>
    <property type="molecule type" value="Genomic_DNA"/>
</dbReference>
<dbReference type="InterPro" id="IPR004839">
    <property type="entry name" value="Aminotransferase_I/II_large"/>
</dbReference>
<dbReference type="PROSITE" id="PS50949">
    <property type="entry name" value="HTH_GNTR"/>
    <property type="match status" value="1"/>
</dbReference>
<evidence type="ECO:0000256" key="2">
    <source>
        <dbReference type="ARBA" id="ARBA00022898"/>
    </source>
</evidence>
<dbReference type="Gene3D" id="1.10.10.10">
    <property type="entry name" value="Winged helix-like DNA-binding domain superfamily/Winged helix DNA-binding domain"/>
    <property type="match status" value="1"/>
</dbReference>
<dbReference type="KEGG" id="gai:IMCC3135_27885"/>
<dbReference type="InterPro" id="IPR036388">
    <property type="entry name" value="WH-like_DNA-bd_sf"/>
</dbReference>
<feature type="domain" description="HTH gntR-type" evidence="6">
    <location>
        <begin position="29"/>
        <end position="97"/>
    </location>
</feature>
<dbReference type="GO" id="GO:0003700">
    <property type="term" value="F:DNA-binding transcription factor activity"/>
    <property type="evidence" value="ECO:0007669"/>
    <property type="project" value="InterPro"/>
</dbReference>
<comment type="similarity">
    <text evidence="1">In the C-terminal section; belongs to the class-I pyridoxal-phosphate-dependent aminotransferase family.</text>
</comment>
<gene>
    <name evidence="7" type="primary">tauR_2</name>
    <name evidence="7" type="ORF">IMCC3135_27885</name>
</gene>
<dbReference type="InterPro" id="IPR036390">
    <property type="entry name" value="WH_DNA-bd_sf"/>
</dbReference>
<proteinExistence type="inferred from homology"/>
<evidence type="ECO:0000313" key="7">
    <source>
        <dbReference type="EMBL" id="ASJ75630.1"/>
    </source>
</evidence>
<accession>A0A2Z2P2P4</accession>
<name>A0A2Z2P2P4_9GAMM</name>
<dbReference type="Pfam" id="PF00392">
    <property type="entry name" value="GntR"/>
    <property type="match status" value="1"/>
</dbReference>
<dbReference type="Pfam" id="PF00155">
    <property type="entry name" value="Aminotran_1_2"/>
    <property type="match status" value="1"/>
</dbReference>
<dbReference type="InterPro" id="IPR051446">
    <property type="entry name" value="HTH_trans_reg/aminotransferase"/>
</dbReference>
<keyword evidence="8" id="KW-1185">Reference proteome</keyword>
<dbReference type="SUPFAM" id="SSF46785">
    <property type="entry name" value="Winged helix' DNA-binding domain"/>
    <property type="match status" value="1"/>
</dbReference>
<keyword evidence="4" id="KW-0238">DNA-binding</keyword>
<keyword evidence="5" id="KW-0804">Transcription</keyword>
<evidence type="ECO:0000256" key="1">
    <source>
        <dbReference type="ARBA" id="ARBA00005384"/>
    </source>
</evidence>
<dbReference type="InterPro" id="IPR015424">
    <property type="entry name" value="PyrdxlP-dep_Trfase"/>
</dbReference>
<dbReference type="Gene3D" id="3.40.640.10">
    <property type="entry name" value="Type I PLP-dependent aspartate aminotransferase-like (Major domain)"/>
    <property type="match status" value="1"/>
</dbReference>
<evidence type="ECO:0000259" key="6">
    <source>
        <dbReference type="PROSITE" id="PS50949"/>
    </source>
</evidence>
<dbReference type="GO" id="GO:0003677">
    <property type="term" value="F:DNA binding"/>
    <property type="evidence" value="ECO:0007669"/>
    <property type="project" value="UniProtKB-KW"/>
</dbReference>
<reference evidence="7 8" key="1">
    <citation type="submission" date="2016-12" db="EMBL/GenBank/DDBJ databases">
        <authorList>
            <person name="Song W.-J."/>
            <person name="Kurnit D.M."/>
        </authorList>
    </citation>
    <scope>NUCLEOTIDE SEQUENCE [LARGE SCALE GENOMIC DNA]</scope>
    <source>
        <strain evidence="7 8">IMCC3135</strain>
    </source>
</reference>
<dbReference type="SUPFAM" id="SSF53383">
    <property type="entry name" value="PLP-dependent transferases"/>
    <property type="match status" value="1"/>
</dbReference>
<dbReference type="InterPro" id="IPR000524">
    <property type="entry name" value="Tscrpt_reg_HTH_GntR"/>
</dbReference>
<dbReference type="CDD" id="cd00609">
    <property type="entry name" value="AAT_like"/>
    <property type="match status" value="1"/>
</dbReference>
<dbReference type="CDD" id="cd07377">
    <property type="entry name" value="WHTH_GntR"/>
    <property type="match status" value="1"/>
</dbReference>
<dbReference type="AlphaFoldDB" id="A0A2Z2P2P4"/>